<accession>Q17YF0</accession>
<gene>
    <name evidence="2" type="ordered locus">Hac_0500</name>
</gene>
<evidence type="ECO:0000313" key="2">
    <source>
        <dbReference type="EMBL" id="CAJ99326.1"/>
    </source>
</evidence>
<name>Q17YF0_HELAH</name>
<dbReference type="EMBL" id="AM260522">
    <property type="protein sequence ID" value="CAJ99326.1"/>
    <property type="molecule type" value="Genomic_DNA"/>
</dbReference>
<protein>
    <submittedName>
        <fullName evidence="2">Uncharacterized protein</fullName>
    </submittedName>
</protein>
<dbReference type="AlphaFoldDB" id="Q17YF0"/>
<evidence type="ECO:0000313" key="3">
    <source>
        <dbReference type="Proteomes" id="UP000000775"/>
    </source>
</evidence>
<evidence type="ECO:0000256" key="1">
    <source>
        <dbReference type="SAM" id="MobiDB-lite"/>
    </source>
</evidence>
<feature type="region of interest" description="Disordered" evidence="1">
    <location>
        <begin position="30"/>
        <end position="56"/>
    </location>
</feature>
<keyword evidence="3" id="KW-1185">Reference proteome</keyword>
<dbReference type="Proteomes" id="UP000000775">
    <property type="component" value="Chromosome"/>
</dbReference>
<sequence length="56" mass="6332">MLENAHFRQANIHTKYLVLSLKAQTNPISHQGALPPYPNNSLYQSNNLDKRIVGSK</sequence>
<dbReference type="STRING" id="382638.Hac_0500"/>
<dbReference type="HOGENOM" id="CLU_3008022_0_0_7"/>
<dbReference type="KEGG" id="hac:Hac_0500"/>
<organism evidence="2 3">
    <name type="scientific">Helicobacter acinonychis (strain Sheeba)</name>
    <dbReference type="NCBI Taxonomy" id="382638"/>
    <lineage>
        <taxon>Bacteria</taxon>
        <taxon>Pseudomonadati</taxon>
        <taxon>Campylobacterota</taxon>
        <taxon>Epsilonproteobacteria</taxon>
        <taxon>Campylobacterales</taxon>
        <taxon>Helicobacteraceae</taxon>
        <taxon>Helicobacter</taxon>
    </lineage>
</organism>
<reference evidence="2 3" key="1">
    <citation type="journal article" date="2006" name="PLoS Genet.">
        <title>Who ate whom? Adaptive Helicobacter genomic changes that accompanied a host jump from early humans to large felines.</title>
        <authorList>
            <person name="Eppinger M."/>
            <person name="Baar C."/>
            <person name="Linz B."/>
            <person name="Raddatz G."/>
            <person name="Lanz C."/>
            <person name="Keller H."/>
            <person name="Morelli G."/>
            <person name="Gressmann H."/>
            <person name="Achtman M."/>
            <person name="Schuster S.C."/>
        </authorList>
    </citation>
    <scope>NUCLEOTIDE SEQUENCE [LARGE SCALE GENOMIC DNA]</scope>
    <source>
        <strain evidence="2 3">Sheeba</strain>
    </source>
</reference>
<proteinExistence type="predicted"/>